<evidence type="ECO:0000256" key="1">
    <source>
        <dbReference type="SAM" id="SignalP"/>
    </source>
</evidence>
<name>A0A8S9ZQX6_9BILA</name>
<keyword evidence="3" id="KW-1185">Reference proteome</keyword>
<reference evidence="2" key="1">
    <citation type="journal article" date="2020" name="Ecol. Evol.">
        <title>Genome structure and content of the rice root-knot nematode (Meloidogyne graminicola).</title>
        <authorList>
            <person name="Phan N.T."/>
            <person name="Danchin E.G.J."/>
            <person name="Klopp C."/>
            <person name="Perfus-Barbeoch L."/>
            <person name="Kozlowski D.K."/>
            <person name="Koutsovoulos G.D."/>
            <person name="Lopez-Roques C."/>
            <person name="Bouchez O."/>
            <person name="Zahm M."/>
            <person name="Besnard G."/>
            <person name="Bellafiore S."/>
        </authorList>
    </citation>
    <scope>NUCLEOTIDE SEQUENCE</scope>
    <source>
        <strain evidence="2">VN-18</strain>
    </source>
</reference>
<organism evidence="2 3">
    <name type="scientific">Meloidogyne graminicola</name>
    <dbReference type="NCBI Taxonomy" id="189291"/>
    <lineage>
        <taxon>Eukaryota</taxon>
        <taxon>Metazoa</taxon>
        <taxon>Ecdysozoa</taxon>
        <taxon>Nematoda</taxon>
        <taxon>Chromadorea</taxon>
        <taxon>Rhabditida</taxon>
        <taxon>Tylenchina</taxon>
        <taxon>Tylenchomorpha</taxon>
        <taxon>Tylenchoidea</taxon>
        <taxon>Meloidogynidae</taxon>
        <taxon>Meloidogyninae</taxon>
        <taxon>Meloidogyne</taxon>
    </lineage>
</organism>
<evidence type="ECO:0000313" key="2">
    <source>
        <dbReference type="EMBL" id="KAF7635634.1"/>
    </source>
</evidence>
<comment type="caution">
    <text evidence="2">The sequence shown here is derived from an EMBL/GenBank/DDBJ whole genome shotgun (WGS) entry which is preliminary data.</text>
</comment>
<gene>
    <name evidence="2" type="ORF">Mgra_00004878</name>
</gene>
<dbReference type="AlphaFoldDB" id="A0A8S9ZQX6"/>
<feature type="chain" id="PRO_5035829515" evidence="1">
    <location>
        <begin position="24"/>
        <end position="75"/>
    </location>
</feature>
<dbReference type="OrthoDB" id="5876171at2759"/>
<dbReference type="EMBL" id="JABEBT010000039">
    <property type="protein sequence ID" value="KAF7635634.1"/>
    <property type="molecule type" value="Genomic_DNA"/>
</dbReference>
<protein>
    <submittedName>
        <fullName evidence="2">Uncharacterized protein</fullName>
    </submittedName>
</protein>
<accession>A0A8S9ZQX6</accession>
<keyword evidence="1" id="KW-0732">Signal</keyword>
<evidence type="ECO:0000313" key="3">
    <source>
        <dbReference type="Proteomes" id="UP000605970"/>
    </source>
</evidence>
<sequence>MALLIVNFSTFLIFMMLIFQNNGQQPFAWPATSYSPYFQALFAEASAPVPALPSGLGAQAPAIPIGSPVAASSIG</sequence>
<proteinExistence type="predicted"/>
<feature type="signal peptide" evidence="1">
    <location>
        <begin position="1"/>
        <end position="23"/>
    </location>
</feature>
<dbReference type="Proteomes" id="UP000605970">
    <property type="component" value="Unassembled WGS sequence"/>
</dbReference>